<evidence type="ECO:0000313" key="2">
    <source>
        <dbReference type="Proteomes" id="UP000626109"/>
    </source>
</evidence>
<sequence length="50" mass="5811">AALLGALHRGDQETIDYLVNTFSSHYSMQPVLNNHLERMERDGRDPLHEY</sequence>
<name>A0A813JF20_POLGL</name>
<protein>
    <submittedName>
        <fullName evidence="1">Uncharacterized protein</fullName>
    </submittedName>
</protein>
<comment type="caution">
    <text evidence="1">The sequence shown here is derived from an EMBL/GenBank/DDBJ whole genome shotgun (WGS) entry which is preliminary data.</text>
</comment>
<gene>
    <name evidence="1" type="ORF">PGLA2088_LOCUS19424</name>
</gene>
<accession>A0A813JF20</accession>
<dbReference type="Proteomes" id="UP000626109">
    <property type="component" value="Unassembled WGS sequence"/>
</dbReference>
<reference evidence="1" key="1">
    <citation type="submission" date="2021-02" db="EMBL/GenBank/DDBJ databases">
        <authorList>
            <person name="Dougan E. K."/>
            <person name="Rhodes N."/>
            <person name="Thang M."/>
            <person name="Chan C."/>
        </authorList>
    </citation>
    <scope>NUCLEOTIDE SEQUENCE</scope>
</reference>
<dbReference type="AlphaFoldDB" id="A0A813JF20"/>
<feature type="non-terminal residue" evidence="1">
    <location>
        <position position="1"/>
    </location>
</feature>
<organism evidence="1 2">
    <name type="scientific">Polarella glacialis</name>
    <name type="common">Dinoflagellate</name>
    <dbReference type="NCBI Taxonomy" id="89957"/>
    <lineage>
        <taxon>Eukaryota</taxon>
        <taxon>Sar</taxon>
        <taxon>Alveolata</taxon>
        <taxon>Dinophyceae</taxon>
        <taxon>Suessiales</taxon>
        <taxon>Suessiaceae</taxon>
        <taxon>Polarella</taxon>
    </lineage>
</organism>
<proteinExistence type="predicted"/>
<dbReference type="EMBL" id="CAJNNW010025086">
    <property type="protein sequence ID" value="CAE8675520.1"/>
    <property type="molecule type" value="Genomic_DNA"/>
</dbReference>
<evidence type="ECO:0000313" key="1">
    <source>
        <dbReference type="EMBL" id="CAE8675520.1"/>
    </source>
</evidence>